<dbReference type="CDD" id="cd07302">
    <property type="entry name" value="CHD"/>
    <property type="match status" value="1"/>
</dbReference>
<dbReference type="SUPFAM" id="SSF55073">
    <property type="entry name" value="Nucleotide cyclase"/>
    <property type="match status" value="1"/>
</dbReference>
<evidence type="ECO:0000259" key="1">
    <source>
        <dbReference type="PROSITE" id="PS50125"/>
    </source>
</evidence>
<dbReference type="InterPro" id="IPR050697">
    <property type="entry name" value="Adenylyl/Guanylyl_Cyclase_3/4"/>
</dbReference>
<dbReference type="GO" id="GO:0035556">
    <property type="term" value="P:intracellular signal transduction"/>
    <property type="evidence" value="ECO:0007669"/>
    <property type="project" value="InterPro"/>
</dbReference>
<dbReference type="Gene3D" id="2.60.200.20">
    <property type="match status" value="1"/>
</dbReference>
<dbReference type="RefSeq" id="WP_150077980.1">
    <property type="nucleotide sequence ID" value="NZ_VWOX01000011.1"/>
</dbReference>
<gene>
    <name evidence="2" type="ORF">FYK55_18650</name>
</gene>
<sequence>MPDLIAQGPQNYHRWRREMPEPTTRHDIVIGRSDADWNVPWDGMISRAHVRLRAHPNERVEVNVVRTARNPVFYRGQHTSRFTLVPGEHFVIGNTTFTLAGRVGSAGRAPFGDAVEGEGVDVTESVFDHVALRRRHFRDVNSRIDVLTRLPDLIASSDSEQELLVRVTSVLLQSTPAAASVAIVSAAPLDQQPAADIQVLHYDHRGDALRGASISRRLVRRAIEKRESVLNVWSTGGAAPAGAAFTAREDVDWAFCVPLRTEACRGWAIYITGQLPELPNARLQPGDVSEQLQDDVKFAELVGTTVASLQQSRQLQRRQAAMRNFFAPVVLKALSSGDTDKVLEPRESDLTVMFCDLRGFSRRSERDAGQLLQLLSDVSDALGVMTKHILGYDGVIGDFHGDAAMGFWGWPLAQADTARRATDAALAIRSEYHQSDLGFRCGIGIAHGPAVAGRIGTTDQVKVTAFGPVVNLASRLESMTKMFGAEIIIDTSTRKLLQQASDVPSGDAIRCRRLARVRPAGFEAAFEIHELLPPLAGNANDVTAILIGEYEAALDEFARGGDSQAIARLKKLPTWDTPSQRLMRLIKNGDHASGIINLPK</sequence>
<dbReference type="AlphaFoldDB" id="A0A5M6D0F9"/>
<proteinExistence type="predicted"/>
<dbReference type="GO" id="GO:0004016">
    <property type="term" value="F:adenylate cyclase activity"/>
    <property type="evidence" value="ECO:0007669"/>
    <property type="project" value="UniProtKB-ARBA"/>
</dbReference>
<dbReference type="Proteomes" id="UP000324479">
    <property type="component" value="Unassembled WGS sequence"/>
</dbReference>
<dbReference type="PANTHER" id="PTHR43081:SF20">
    <property type="entry name" value="TWO-COMPONENT RESPONSE REGULATOR"/>
    <property type="match status" value="1"/>
</dbReference>
<keyword evidence="3" id="KW-1185">Reference proteome</keyword>
<dbReference type="SUPFAM" id="SSF49879">
    <property type="entry name" value="SMAD/FHA domain"/>
    <property type="match status" value="1"/>
</dbReference>
<dbReference type="EMBL" id="VWOX01000011">
    <property type="protein sequence ID" value="KAA5540934.1"/>
    <property type="molecule type" value="Genomic_DNA"/>
</dbReference>
<evidence type="ECO:0000313" key="3">
    <source>
        <dbReference type="Proteomes" id="UP000324479"/>
    </source>
</evidence>
<comment type="caution">
    <text evidence="2">The sequence shown here is derived from an EMBL/GenBank/DDBJ whole genome shotgun (WGS) entry which is preliminary data.</text>
</comment>
<dbReference type="Pfam" id="PF00211">
    <property type="entry name" value="Guanylate_cyc"/>
    <property type="match status" value="1"/>
</dbReference>
<dbReference type="PANTHER" id="PTHR43081">
    <property type="entry name" value="ADENYLATE CYCLASE, TERMINAL-DIFFERENTIATION SPECIFIC-RELATED"/>
    <property type="match status" value="1"/>
</dbReference>
<dbReference type="InterPro" id="IPR008984">
    <property type="entry name" value="SMAD_FHA_dom_sf"/>
</dbReference>
<dbReference type="InterPro" id="IPR001054">
    <property type="entry name" value="A/G_cyclase"/>
</dbReference>
<accession>A0A5M6D0F9</accession>
<name>A0A5M6D0F9_9BACT</name>
<feature type="domain" description="Guanylate cyclase" evidence="1">
    <location>
        <begin position="351"/>
        <end position="477"/>
    </location>
</feature>
<dbReference type="SMART" id="SM00044">
    <property type="entry name" value="CYCc"/>
    <property type="match status" value="1"/>
</dbReference>
<organism evidence="2 3">
    <name type="scientific">Roseiconus nitratireducens</name>
    <dbReference type="NCBI Taxonomy" id="2605748"/>
    <lineage>
        <taxon>Bacteria</taxon>
        <taxon>Pseudomonadati</taxon>
        <taxon>Planctomycetota</taxon>
        <taxon>Planctomycetia</taxon>
        <taxon>Pirellulales</taxon>
        <taxon>Pirellulaceae</taxon>
        <taxon>Roseiconus</taxon>
    </lineage>
</organism>
<protein>
    <submittedName>
        <fullName evidence="2">Adenylate/guanylate cyclase domain-containing protein</fullName>
    </submittedName>
</protein>
<dbReference type="Gene3D" id="3.30.70.1230">
    <property type="entry name" value="Nucleotide cyclase"/>
    <property type="match status" value="1"/>
</dbReference>
<dbReference type="PROSITE" id="PS50125">
    <property type="entry name" value="GUANYLATE_CYCLASE_2"/>
    <property type="match status" value="1"/>
</dbReference>
<evidence type="ECO:0000313" key="2">
    <source>
        <dbReference type="EMBL" id="KAA5540934.1"/>
    </source>
</evidence>
<dbReference type="GO" id="GO:0006171">
    <property type="term" value="P:cAMP biosynthetic process"/>
    <property type="evidence" value="ECO:0007669"/>
    <property type="project" value="TreeGrafter"/>
</dbReference>
<reference evidence="2 3" key="1">
    <citation type="submission" date="2019-08" db="EMBL/GenBank/DDBJ databases">
        <authorList>
            <person name="Dhanesh K."/>
            <person name="Kumar G."/>
            <person name="Sasikala C."/>
            <person name="Venkata Ramana C."/>
        </authorList>
    </citation>
    <scope>NUCLEOTIDE SEQUENCE [LARGE SCALE GENOMIC DNA]</scope>
    <source>
        <strain evidence="2 3">JC645</strain>
    </source>
</reference>
<dbReference type="InterPro" id="IPR029787">
    <property type="entry name" value="Nucleotide_cyclase"/>
</dbReference>